<evidence type="ECO:0000313" key="2">
    <source>
        <dbReference type="EMBL" id="MCO6025862.1"/>
    </source>
</evidence>
<feature type="transmembrane region" description="Helical" evidence="1">
    <location>
        <begin position="65"/>
        <end position="83"/>
    </location>
</feature>
<dbReference type="EMBL" id="JAMXLY010000031">
    <property type="protein sequence ID" value="MCO6025862.1"/>
    <property type="molecule type" value="Genomic_DNA"/>
</dbReference>
<name>A0ABT1BZM2_9BACT</name>
<keyword evidence="1" id="KW-0812">Transmembrane</keyword>
<reference evidence="2 3" key="1">
    <citation type="submission" date="2022-06" db="EMBL/GenBank/DDBJ databases">
        <title>A taxonomic note on the genus Prevotella: Description of four novel genera and emended description of the genera Hallella and Xylanibacter.</title>
        <authorList>
            <person name="Hitch T.C.A."/>
        </authorList>
    </citation>
    <scope>NUCLEOTIDE SEQUENCE [LARGE SCALE GENOMIC DNA]</scope>
    <source>
        <strain evidence="2 3">DSM 100619</strain>
    </source>
</reference>
<organism evidence="2 3">
    <name type="scientific">Segatella cerevisiae</name>
    <dbReference type="NCBI Taxonomy" id="2053716"/>
    <lineage>
        <taxon>Bacteria</taxon>
        <taxon>Pseudomonadati</taxon>
        <taxon>Bacteroidota</taxon>
        <taxon>Bacteroidia</taxon>
        <taxon>Bacteroidales</taxon>
        <taxon>Prevotellaceae</taxon>
        <taxon>Segatella</taxon>
    </lineage>
</organism>
<keyword evidence="1" id="KW-1133">Transmembrane helix</keyword>
<evidence type="ECO:0000256" key="1">
    <source>
        <dbReference type="SAM" id="Phobius"/>
    </source>
</evidence>
<dbReference type="RefSeq" id="WP_252761219.1">
    <property type="nucleotide sequence ID" value="NZ_JAMXLY010000031.1"/>
</dbReference>
<keyword evidence="1" id="KW-0472">Membrane</keyword>
<comment type="caution">
    <text evidence="2">The sequence shown here is derived from an EMBL/GenBank/DDBJ whole genome shotgun (WGS) entry which is preliminary data.</text>
</comment>
<feature type="transmembrane region" description="Helical" evidence="1">
    <location>
        <begin position="89"/>
        <end position="112"/>
    </location>
</feature>
<evidence type="ECO:0000313" key="3">
    <source>
        <dbReference type="Proteomes" id="UP001204015"/>
    </source>
</evidence>
<accession>A0ABT1BZM2</accession>
<dbReference type="Proteomes" id="UP001204015">
    <property type="component" value="Unassembled WGS sequence"/>
</dbReference>
<gene>
    <name evidence="2" type="ORF">NG821_08440</name>
</gene>
<proteinExistence type="predicted"/>
<protein>
    <submittedName>
        <fullName evidence="2">Uncharacterized protein</fullName>
    </submittedName>
</protein>
<keyword evidence="3" id="KW-1185">Reference proteome</keyword>
<sequence length="140" mass="16042">MLLKTLDRQSSKDFEHQVTDKIKEFGSDYRFPKMEDYKITKKMLDDYLFDKQAALDSGGSEQTQLTVAGVLIVLPIIVLSAIPEQSYPFGHWTFFVFLAMGIVLALVVKTAVKLLIRMKVKRLSNPDIDHFIDDVLNYKP</sequence>